<dbReference type="InterPro" id="IPR036412">
    <property type="entry name" value="HAD-like_sf"/>
</dbReference>
<keyword evidence="2" id="KW-0479">Metal-binding</keyword>
<dbReference type="Gene3D" id="3.40.50.1000">
    <property type="entry name" value="HAD superfamily/HAD-like"/>
    <property type="match status" value="1"/>
</dbReference>
<sequence>MIPILSPDARGVVDALARDRTMLAFDFDGTLAPYVPRPEDAQLPPATRALLRTTALLYPCAVVSGRARADVAARVSGIPLVAVVGNHGADPGFGPIDRRLADRVAAWIPALRAALASEPGVVLEDKRLSVALHHRAAPFGPIALRHILRATSRLEGARVFAGRDVVNVVPAGAPTKGDAICALCDRQGTRLAVYVGDDRSDEDAFRCDAVRIAIRVGDTPASSARFHLPEQGAVDELLRVLVAARARQDGLGERWEGFVRAVGA</sequence>
<protein>
    <recommendedName>
        <fullName evidence="2">Trehalose 6-phosphate phosphatase</fullName>
        <ecNumber evidence="2">3.1.3.12</ecNumber>
    </recommendedName>
</protein>
<dbReference type="InterPro" id="IPR044651">
    <property type="entry name" value="OTSB-like"/>
</dbReference>
<reference evidence="4" key="1">
    <citation type="journal article" date="2022" name="Int. J. Syst. Evol. Microbiol.">
        <title>Anaeromyxobacter oryzae sp. nov., Anaeromyxobacter diazotrophicus sp. nov. and Anaeromyxobacter paludicola sp. nov., isolated from paddy soils.</title>
        <authorList>
            <person name="Itoh H."/>
            <person name="Xu Z."/>
            <person name="Mise K."/>
            <person name="Masuda Y."/>
            <person name="Ushijima N."/>
            <person name="Hayakawa C."/>
            <person name="Shiratori Y."/>
            <person name="Senoo K."/>
        </authorList>
    </citation>
    <scope>NUCLEOTIDE SEQUENCE [LARGE SCALE GENOMIC DNA]</scope>
    <source>
        <strain evidence="4">Red232</strain>
    </source>
</reference>
<dbReference type="NCBIfam" id="TIGR00685">
    <property type="entry name" value="T6PP"/>
    <property type="match status" value="1"/>
</dbReference>
<proteinExistence type="inferred from homology"/>
<dbReference type="SUPFAM" id="SSF56784">
    <property type="entry name" value="HAD-like"/>
    <property type="match status" value="1"/>
</dbReference>
<comment type="function">
    <text evidence="2">Removes the phosphate from trehalose 6-phosphate to produce free trehalose.</text>
</comment>
<name>A0ABM7X3E6_9BACT</name>
<dbReference type="InterPro" id="IPR023214">
    <property type="entry name" value="HAD_sf"/>
</dbReference>
<evidence type="ECO:0000313" key="4">
    <source>
        <dbReference type="Proteomes" id="UP001162891"/>
    </source>
</evidence>
<keyword evidence="2" id="KW-0460">Magnesium</keyword>
<dbReference type="Gene3D" id="3.30.70.1020">
    <property type="entry name" value="Trehalose-6-phosphate phosphatase related protein, domain 2"/>
    <property type="match status" value="1"/>
</dbReference>
<evidence type="ECO:0000313" key="3">
    <source>
        <dbReference type="EMBL" id="BDG06304.1"/>
    </source>
</evidence>
<dbReference type="EMBL" id="AP025591">
    <property type="protein sequence ID" value="BDG06304.1"/>
    <property type="molecule type" value="Genomic_DNA"/>
</dbReference>
<dbReference type="Proteomes" id="UP001162891">
    <property type="component" value="Chromosome"/>
</dbReference>
<keyword evidence="4" id="KW-1185">Reference proteome</keyword>
<dbReference type="EC" id="3.1.3.12" evidence="2"/>
<dbReference type="Pfam" id="PF02358">
    <property type="entry name" value="Trehalose_PPase"/>
    <property type="match status" value="1"/>
</dbReference>
<dbReference type="InterPro" id="IPR003337">
    <property type="entry name" value="Trehalose_PPase"/>
</dbReference>
<comment type="similarity">
    <text evidence="2">Belongs to the trehalose phosphatase family.</text>
</comment>
<dbReference type="RefSeq" id="WP_248355750.1">
    <property type="nucleotide sequence ID" value="NZ_AP025591.1"/>
</dbReference>
<evidence type="ECO:0000256" key="2">
    <source>
        <dbReference type="RuleBase" id="RU361117"/>
    </source>
</evidence>
<comment type="pathway">
    <text evidence="2">Glycan biosynthesis; trehalose biosynthesis.</text>
</comment>
<keyword evidence="1 2" id="KW-0378">Hydrolase</keyword>
<dbReference type="PANTHER" id="PTHR43768:SF3">
    <property type="entry name" value="TREHALOSE 6-PHOSPHATE PHOSPHATASE"/>
    <property type="match status" value="1"/>
</dbReference>
<gene>
    <name evidence="3" type="primary">otsB_4</name>
    <name evidence="3" type="ORF">AMOR_53000</name>
</gene>
<comment type="catalytic activity">
    <reaction evidence="2">
        <text>alpha,alpha-trehalose 6-phosphate + H2O = alpha,alpha-trehalose + phosphate</text>
        <dbReference type="Rhea" id="RHEA:23420"/>
        <dbReference type="ChEBI" id="CHEBI:15377"/>
        <dbReference type="ChEBI" id="CHEBI:16551"/>
        <dbReference type="ChEBI" id="CHEBI:43474"/>
        <dbReference type="ChEBI" id="CHEBI:58429"/>
        <dbReference type="EC" id="3.1.3.12"/>
    </reaction>
</comment>
<evidence type="ECO:0000256" key="1">
    <source>
        <dbReference type="ARBA" id="ARBA00022801"/>
    </source>
</evidence>
<dbReference type="PANTHER" id="PTHR43768">
    <property type="entry name" value="TREHALOSE 6-PHOSPHATE PHOSPHATASE"/>
    <property type="match status" value="1"/>
</dbReference>
<accession>A0ABM7X3E6</accession>
<organism evidence="3 4">
    <name type="scientific">Anaeromyxobacter oryzae</name>
    <dbReference type="NCBI Taxonomy" id="2918170"/>
    <lineage>
        <taxon>Bacteria</taxon>
        <taxon>Pseudomonadati</taxon>
        <taxon>Myxococcota</taxon>
        <taxon>Myxococcia</taxon>
        <taxon>Myxococcales</taxon>
        <taxon>Cystobacterineae</taxon>
        <taxon>Anaeromyxobacteraceae</taxon>
        <taxon>Anaeromyxobacter</taxon>
    </lineage>
</organism>
<comment type="cofactor">
    <cofactor evidence="2">
        <name>Mg(2+)</name>
        <dbReference type="ChEBI" id="CHEBI:18420"/>
    </cofactor>
</comment>